<dbReference type="Proteomes" id="UP000815260">
    <property type="component" value="Chromosome 4D"/>
</dbReference>
<organism evidence="2">
    <name type="scientific">Triticum aestivum</name>
    <name type="common">Wheat</name>
    <dbReference type="NCBI Taxonomy" id="4565"/>
    <lineage>
        <taxon>Eukaryota</taxon>
        <taxon>Viridiplantae</taxon>
        <taxon>Streptophyta</taxon>
        <taxon>Embryophyta</taxon>
        <taxon>Tracheophyta</taxon>
        <taxon>Spermatophyta</taxon>
        <taxon>Magnoliopsida</taxon>
        <taxon>Liliopsida</taxon>
        <taxon>Poales</taxon>
        <taxon>Poaceae</taxon>
        <taxon>BOP clade</taxon>
        <taxon>Pooideae</taxon>
        <taxon>Triticodae</taxon>
        <taxon>Triticeae</taxon>
        <taxon>Triticinae</taxon>
        <taxon>Triticum</taxon>
    </lineage>
</organism>
<comment type="caution">
    <text evidence="2">The sequence shown here is derived from an EMBL/GenBank/DDBJ whole genome shotgun (WGS) entry which is preliminary data.</text>
</comment>
<feature type="domain" description="DCD" evidence="1">
    <location>
        <begin position="7"/>
        <end position="88"/>
    </location>
</feature>
<evidence type="ECO:0000313" key="2">
    <source>
        <dbReference type="EMBL" id="KAF7055039.1"/>
    </source>
</evidence>
<dbReference type="SMART" id="SM00767">
    <property type="entry name" value="DCD"/>
    <property type="match status" value="1"/>
</dbReference>
<accession>A0A9R1GXS6</accession>
<name>A0A9R1GXS6_WHEAT</name>
<dbReference type="OrthoDB" id="1928633at2759"/>
<dbReference type="Pfam" id="PF10539">
    <property type="entry name" value="Dev_Cell_Death"/>
    <property type="match status" value="1"/>
</dbReference>
<feature type="non-terminal residue" evidence="2">
    <location>
        <position position="88"/>
    </location>
</feature>
<evidence type="ECO:0000259" key="1">
    <source>
        <dbReference type="PROSITE" id="PS51222"/>
    </source>
</evidence>
<dbReference type="InterPro" id="IPR013989">
    <property type="entry name" value="Dev_and_cell_death_domain"/>
</dbReference>
<reference evidence="2" key="1">
    <citation type="journal article" date="2017" name="Gigascience">
        <title>The first near-complete assembly of the hexaploid bread wheat genome, Triticum aestivum.</title>
        <authorList>
            <person name="Zimin A.V."/>
            <person name="Puiu D."/>
            <person name="Hall R."/>
            <person name="Kingan S."/>
            <person name="Clavijo B.J."/>
            <person name="Salzberg S.L."/>
        </authorList>
    </citation>
    <scope>NUCLEOTIDE SEQUENCE</scope>
    <source>
        <tissue evidence="2">Leaf</tissue>
    </source>
</reference>
<dbReference type="PROSITE" id="PS51222">
    <property type="entry name" value="DCD"/>
    <property type="match status" value="1"/>
</dbReference>
<dbReference type="EMBL" id="CM022222">
    <property type="protein sequence ID" value="KAF7055039.1"/>
    <property type="molecule type" value="Genomic_DNA"/>
</dbReference>
<gene>
    <name evidence="2" type="ORF">CFC21_062615</name>
</gene>
<sequence>MRLSFRQDLSVTIFMTKSETREHCFGSGGFRLPLKYQVFVDNVKQRMPLFLLTIRAQTLPVFEATSDGWLNITKSVAFILVWRSCPAQ</sequence>
<proteinExistence type="predicted"/>
<reference evidence="2" key="2">
    <citation type="submission" date="2020-03" db="EMBL/GenBank/DDBJ databases">
        <title>The second near-complete assembly of the hexaploid bread wheat (Triticum aestivum) genome.</title>
        <authorList>
            <person name="Zimin A.V."/>
            <person name="Puiu D."/>
            <person name="Shumante A."/>
            <person name="Alonge M."/>
            <person name="Salzberg S.L."/>
        </authorList>
    </citation>
    <scope>NUCLEOTIDE SEQUENCE</scope>
    <source>
        <tissue evidence="2">Leaf</tissue>
    </source>
</reference>
<dbReference type="AlphaFoldDB" id="A0A9R1GXS6"/>
<protein>
    <recommendedName>
        <fullName evidence="1">DCD domain-containing protein</fullName>
    </recommendedName>
</protein>